<dbReference type="Proteomes" id="UP000270743">
    <property type="component" value="Unassembled WGS sequence"/>
</dbReference>
<feature type="transmembrane region" description="Helical" evidence="1">
    <location>
        <begin position="355"/>
        <end position="373"/>
    </location>
</feature>
<organism evidence="2 3">
    <name type="scientific">Paracoccus haematequi</name>
    <dbReference type="NCBI Taxonomy" id="2491866"/>
    <lineage>
        <taxon>Bacteria</taxon>
        <taxon>Pseudomonadati</taxon>
        <taxon>Pseudomonadota</taxon>
        <taxon>Alphaproteobacteria</taxon>
        <taxon>Rhodobacterales</taxon>
        <taxon>Paracoccaceae</taxon>
        <taxon>Paracoccus</taxon>
    </lineage>
</organism>
<gene>
    <name evidence="2" type="ORF">PARHAE_02402</name>
</gene>
<feature type="transmembrane region" description="Helical" evidence="1">
    <location>
        <begin position="172"/>
        <end position="195"/>
    </location>
</feature>
<evidence type="ECO:0000256" key="1">
    <source>
        <dbReference type="SAM" id="Phobius"/>
    </source>
</evidence>
<dbReference type="RefSeq" id="WP_126154866.1">
    <property type="nucleotide sequence ID" value="NZ_UZWE01000033.1"/>
</dbReference>
<feature type="transmembrane region" description="Helical" evidence="1">
    <location>
        <begin position="130"/>
        <end position="152"/>
    </location>
</feature>
<reference evidence="2 3" key="1">
    <citation type="submission" date="2018-12" db="EMBL/GenBank/DDBJ databases">
        <authorList>
            <person name="Criscuolo A."/>
        </authorList>
    </citation>
    <scope>NUCLEOTIDE SEQUENCE [LARGE SCALE GENOMIC DNA]</scope>
    <source>
        <strain evidence="2">ACIP1116241</strain>
    </source>
</reference>
<dbReference type="AlphaFoldDB" id="A0A3S4GNZ0"/>
<protein>
    <recommendedName>
        <fullName evidence="4">Citrate transporter</fullName>
    </recommendedName>
</protein>
<feature type="transmembrane region" description="Helical" evidence="1">
    <location>
        <begin position="274"/>
        <end position="295"/>
    </location>
</feature>
<keyword evidence="3" id="KW-1185">Reference proteome</keyword>
<feature type="transmembrane region" description="Helical" evidence="1">
    <location>
        <begin position="87"/>
        <end position="110"/>
    </location>
</feature>
<dbReference type="EMBL" id="UZWE01000033">
    <property type="protein sequence ID" value="VDS09211.1"/>
    <property type="molecule type" value="Genomic_DNA"/>
</dbReference>
<evidence type="ECO:0000313" key="3">
    <source>
        <dbReference type="Proteomes" id="UP000270743"/>
    </source>
</evidence>
<keyword evidence="1" id="KW-0812">Transmembrane</keyword>
<accession>A0A3S4GNZ0</accession>
<feature type="transmembrane region" description="Helical" evidence="1">
    <location>
        <begin position="55"/>
        <end position="75"/>
    </location>
</feature>
<name>A0A3S4GNZ0_9RHOB</name>
<evidence type="ECO:0000313" key="2">
    <source>
        <dbReference type="EMBL" id="VDS09211.1"/>
    </source>
</evidence>
<proteinExistence type="predicted"/>
<feature type="transmembrane region" description="Helical" evidence="1">
    <location>
        <begin position="207"/>
        <end position="226"/>
    </location>
</feature>
<dbReference type="OrthoDB" id="7832851at2"/>
<feature type="transmembrane region" description="Helical" evidence="1">
    <location>
        <begin position="325"/>
        <end position="343"/>
    </location>
</feature>
<keyword evidence="1" id="KW-0472">Membrane</keyword>
<evidence type="ECO:0008006" key="4">
    <source>
        <dbReference type="Google" id="ProtNLM"/>
    </source>
</evidence>
<feature type="transmembrane region" description="Helical" evidence="1">
    <location>
        <begin position="380"/>
        <end position="398"/>
    </location>
</feature>
<feature type="transmembrane region" description="Helical" evidence="1">
    <location>
        <begin position="440"/>
        <end position="464"/>
    </location>
</feature>
<sequence>MPPKSAQIGGILTVCGLLVTIPHQYGAGKGFAILAAMLLVSALALFSMTAPLSRLAFVAVGVVLILWAAATRAEWQDATLTALTRGGFIIALFTALSALRSAAIGSQAILDCGRFLARQPPRRRYLALTVGGHLFGLILLYGSISLLGSLAAEGTAREGNEELRRHRLRRMLVAVQRGFASTLCWSPMGLSIAVAMTVVPGASWPNAVAFCLVSSALMIGIGWLLDTVFKPHLSAPPPPRAVETDNWLLRLRPLLMLLGIVVGGVFALHLATGVAVTGAVMTVVPLIAMAWILALPPLPGGRIATLGARIGQFATREMAGYRGEVILLFMAGFIGSLGSWLLVPIMQAHGPDLSAVPPLLILAALVWVIPLTGQIGMNPILAVSLLVPLLPSPAALGIHPTAMVLAITGGWAISGNTSPFTASVLLVGKLGGVEARHAGMVWNGLYALTTGTALTLWVLIAATLL</sequence>
<keyword evidence="1" id="KW-1133">Transmembrane helix</keyword>
<feature type="transmembrane region" description="Helical" evidence="1">
    <location>
        <begin position="6"/>
        <end position="23"/>
    </location>
</feature>
<feature type="transmembrane region" description="Helical" evidence="1">
    <location>
        <begin position="30"/>
        <end position="49"/>
    </location>
</feature>
<feature type="transmembrane region" description="Helical" evidence="1">
    <location>
        <begin position="247"/>
        <end position="268"/>
    </location>
</feature>
<feature type="transmembrane region" description="Helical" evidence="1">
    <location>
        <begin position="404"/>
        <end position="428"/>
    </location>
</feature>